<dbReference type="AlphaFoldDB" id="A0A1Y2K2E5"/>
<evidence type="ECO:0000313" key="3">
    <source>
        <dbReference type="Proteomes" id="UP000194003"/>
    </source>
</evidence>
<evidence type="ECO:0000313" key="2">
    <source>
        <dbReference type="EMBL" id="OSM01354.1"/>
    </source>
</evidence>
<comment type="caution">
    <text evidence="2">The sequence shown here is derived from an EMBL/GenBank/DDBJ whole genome shotgun (WGS) entry which is preliminary data.</text>
</comment>
<protein>
    <submittedName>
        <fullName evidence="2">Uncharacterized protein</fullName>
    </submittedName>
</protein>
<gene>
    <name evidence="2" type="ORF">MAIT1_01287</name>
</gene>
<accession>A0A1Y2K2E5</accession>
<sequence>MNASIHSQTAAAMRLETRDDYEEALVRVEALLETLEPDPSTEAELTALMAAIEEFENTLFARNAERRRQRPKPRLTTPAAFAPTPLPFHSV</sequence>
<evidence type="ECO:0000256" key="1">
    <source>
        <dbReference type="SAM" id="MobiDB-lite"/>
    </source>
</evidence>
<keyword evidence="3" id="KW-1185">Reference proteome</keyword>
<reference evidence="2 3" key="1">
    <citation type="journal article" date="2016" name="BMC Genomics">
        <title>Combined genomic and structural analyses of a cultured magnetotactic bacterium reveals its niche adaptation to a dynamic environment.</title>
        <authorList>
            <person name="Araujo A.C."/>
            <person name="Morillo V."/>
            <person name="Cypriano J."/>
            <person name="Teixeira L.C."/>
            <person name="Leao P."/>
            <person name="Lyra S."/>
            <person name="Almeida L.G."/>
            <person name="Bazylinski D.A."/>
            <person name="Vasconcellos A.T."/>
            <person name="Abreu F."/>
            <person name="Lins U."/>
        </authorList>
    </citation>
    <scope>NUCLEOTIDE SEQUENCE [LARGE SCALE GENOMIC DNA]</scope>
    <source>
        <strain evidence="2 3">IT-1</strain>
    </source>
</reference>
<organism evidence="2 3">
    <name type="scientific">Magnetofaba australis IT-1</name>
    <dbReference type="NCBI Taxonomy" id="1434232"/>
    <lineage>
        <taxon>Bacteria</taxon>
        <taxon>Pseudomonadati</taxon>
        <taxon>Pseudomonadota</taxon>
        <taxon>Magnetococcia</taxon>
        <taxon>Magnetococcales</taxon>
        <taxon>Magnetococcaceae</taxon>
        <taxon>Magnetofaba</taxon>
    </lineage>
</organism>
<dbReference type="Proteomes" id="UP000194003">
    <property type="component" value="Unassembled WGS sequence"/>
</dbReference>
<feature type="region of interest" description="Disordered" evidence="1">
    <location>
        <begin position="62"/>
        <end position="91"/>
    </location>
</feature>
<dbReference type="EMBL" id="LVJN01000020">
    <property type="protein sequence ID" value="OSM01354.1"/>
    <property type="molecule type" value="Genomic_DNA"/>
</dbReference>
<name>A0A1Y2K2E5_9PROT</name>
<dbReference type="RefSeq" id="WP_085442597.1">
    <property type="nucleotide sequence ID" value="NZ_LVJN01000020.1"/>
</dbReference>
<proteinExistence type="predicted"/>